<accession>A0A6G1H2Q4</accession>
<dbReference type="SUPFAM" id="SSF54928">
    <property type="entry name" value="RNA-binding domain, RBD"/>
    <property type="match status" value="1"/>
</dbReference>
<organism evidence="2 3">
    <name type="scientific">Aulographum hederae CBS 113979</name>
    <dbReference type="NCBI Taxonomy" id="1176131"/>
    <lineage>
        <taxon>Eukaryota</taxon>
        <taxon>Fungi</taxon>
        <taxon>Dikarya</taxon>
        <taxon>Ascomycota</taxon>
        <taxon>Pezizomycotina</taxon>
        <taxon>Dothideomycetes</taxon>
        <taxon>Pleosporomycetidae</taxon>
        <taxon>Aulographales</taxon>
        <taxon>Aulographaceae</taxon>
    </lineage>
</organism>
<protein>
    <recommendedName>
        <fullName evidence="4">RRM domain-containing protein</fullName>
    </recommendedName>
</protein>
<evidence type="ECO:0000256" key="1">
    <source>
        <dbReference type="SAM" id="MobiDB-lite"/>
    </source>
</evidence>
<keyword evidence="3" id="KW-1185">Reference proteome</keyword>
<evidence type="ECO:0008006" key="4">
    <source>
        <dbReference type="Google" id="ProtNLM"/>
    </source>
</evidence>
<dbReference type="CDD" id="cd00590">
    <property type="entry name" value="RRM_SF"/>
    <property type="match status" value="1"/>
</dbReference>
<evidence type="ECO:0000313" key="3">
    <source>
        <dbReference type="Proteomes" id="UP000800041"/>
    </source>
</evidence>
<feature type="region of interest" description="Disordered" evidence="1">
    <location>
        <begin position="1"/>
        <end position="114"/>
    </location>
</feature>
<dbReference type="EMBL" id="ML977153">
    <property type="protein sequence ID" value="KAF1987344.1"/>
    <property type="molecule type" value="Genomic_DNA"/>
</dbReference>
<dbReference type="AlphaFoldDB" id="A0A6G1H2Q4"/>
<dbReference type="GO" id="GO:0003676">
    <property type="term" value="F:nucleic acid binding"/>
    <property type="evidence" value="ECO:0007669"/>
    <property type="project" value="InterPro"/>
</dbReference>
<name>A0A6G1H2Q4_9PEZI</name>
<feature type="region of interest" description="Disordered" evidence="1">
    <location>
        <begin position="203"/>
        <end position="316"/>
    </location>
</feature>
<dbReference type="InterPro" id="IPR012677">
    <property type="entry name" value="Nucleotide-bd_a/b_plait_sf"/>
</dbReference>
<feature type="compositionally biased region" description="Basic and acidic residues" evidence="1">
    <location>
        <begin position="234"/>
        <end position="246"/>
    </location>
</feature>
<dbReference type="InterPro" id="IPR035979">
    <property type="entry name" value="RBD_domain_sf"/>
</dbReference>
<reference evidence="2" key="1">
    <citation type="journal article" date="2020" name="Stud. Mycol.">
        <title>101 Dothideomycetes genomes: a test case for predicting lifestyles and emergence of pathogens.</title>
        <authorList>
            <person name="Haridas S."/>
            <person name="Albert R."/>
            <person name="Binder M."/>
            <person name="Bloem J."/>
            <person name="Labutti K."/>
            <person name="Salamov A."/>
            <person name="Andreopoulos B."/>
            <person name="Baker S."/>
            <person name="Barry K."/>
            <person name="Bills G."/>
            <person name="Bluhm B."/>
            <person name="Cannon C."/>
            <person name="Castanera R."/>
            <person name="Culley D."/>
            <person name="Daum C."/>
            <person name="Ezra D."/>
            <person name="Gonzalez J."/>
            <person name="Henrissat B."/>
            <person name="Kuo A."/>
            <person name="Liang C."/>
            <person name="Lipzen A."/>
            <person name="Lutzoni F."/>
            <person name="Magnuson J."/>
            <person name="Mondo S."/>
            <person name="Nolan M."/>
            <person name="Ohm R."/>
            <person name="Pangilinan J."/>
            <person name="Park H.-J."/>
            <person name="Ramirez L."/>
            <person name="Alfaro M."/>
            <person name="Sun H."/>
            <person name="Tritt A."/>
            <person name="Yoshinaga Y."/>
            <person name="Zwiers L.-H."/>
            <person name="Turgeon B."/>
            <person name="Goodwin S."/>
            <person name="Spatafora J."/>
            <person name="Crous P."/>
            <person name="Grigoriev I."/>
        </authorList>
    </citation>
    <scope>NUCLEOTIDE SEQUENCE</scope>
    <source>
        <strain evidence="2">CBS 113979</strain>
    </source>
</reference>
<dbReference type="Proteomes" id="UP000800041">
    <property type="component" value="Unassembled WGS sequence"/>
</dbReference>
<feature type="compositionally biased region" description="Polar residues" evidence="1">
    <location>
        <begin position="247"/>
        <end position="259"/>
    </location>
</feature>
<feature type="compositionally biased region" description="Basic and acidic residues" evidence="1">
    <location>
        <begin position="269"/>
        <end position="293"/>
    </location>
</feature>
<gene>
    <name evidence="2" type="ORF">K402DRAFT_393053</name>
</gene>
<evidence type="ECO:0000313" key="2">
    <source>
        <dbReference type="EMBL" id="KAF1987344.1"/>
    </source>
</evidence>
<dbReference type="Gene3D" id="3.30.70.330">
    <property type="match status" value="1"/>
</dbReference>
<proteinExistence type="predicted"/>
<sequence>MAREKEPPSLDSMLQEARKRKKSEHLANTILGSGRRKSAPASVLTGRNSRPTLPTLASRVNNGRVMKPSSQTPTGPKAQTPRVRHHIRGPGQLSRVASEPQFGGPRNRNADRSNMSIRGTSQATTHTVIGSNFAPGTTAADIEDSVRPYGGGVLSCRLQATYPTVIAEMVFQDKASAENVIATFNGRLADGRLLYVYMRDQPPQAQAAPPSGPRNPYRRNSSVMEIDEGNGNDLRTKDGYGGRDDNFQQTRGSQKTGHYNQPPPAYADSKQRDLYEERERNDRQRNDRHRRDLPLYSAPAARAARFSHENNSNFGR</sequence>
<dbReference type="OrthoDB" id="5374349at2759"/>